<evidence type="ECO:0000256" key="3">
    <source>
        <dbReference type="ARBA" id="ARBA00022475"/>
    </source>
</evidence>
<feature type="transmembrane region" description="Helical" evidence="12">
    <location>
        <begin position="56"/>
        <end position="78"/>
    </location>
</feature>
<keyword evidence="5" id="KW-0762">Sugar transport</keyword>
<evidence type="ECO:0000256" key="9">
    <source>
        <dbReference type="ARBA" id="ARBA00035611"/>
    </source>
</evidence>
<comment type="function">
    <text evidence="9">Part of the binding-protein-dependent transport system for D-xylose. Probably responsible for the translocation of the substrate across the membrane.</text>
</comment>
<feature type="transmembrane region" description="Helical" evidence="12">
    <location>
        <begin position="323"/>
        <end position="342"/>
    </location>
</feature>
<evidence type="ECO:0000256" key="4">
    <source>
        <dbReference type="ARBA" id="ARBA00022519"/>
    </source>
</evidence>
<proteinExistence type="predicted"/>
<dbReference type="Pfam" id="PF02653">
    <property type="entry name" value="BPD_transp_2"/>
    <property type="match status" value="1"/>
</dbReference>
<dbReference type="GO" id="GO:0022857">
    <property type="term" value="F:transmembrane transporter activity"/>
    <property type="evidence" value="ECO:0007669"/>
    <property type="project" value="InterPro"/>
</dbReference>
<feature type="compositionally biased region" description="Basic residues" evidence="11">
    <location>
        <begin position="9"/>
        <end position="22"/>
    </location>
</feature>
<dbReference type="AlphaFoldDB" id="A1R279"/>
<dbReference type="NCBIfam" id="NF040906">
    <property type="entry name" value="GguB"/>
    <property type="match status" value="1"/>
</dbReference>
<dbReference type="Proteomes" id="UP000000637">
    <property type="component" value="Chromosome"/>
</dbReference>
<dbReference type="KEGG" id="aau:AAur_0533"/>
<keyword evidence="8 12" id="KW-0472">Membrane</keyword>
<evidence type="ECO:0000256" key="2">
    <source>
        <dbReference type="ARBA" id="ARBA00022448"/>
    </source>
</evidence>
<comment type="subcellular location">
    <subcellularLocation>
        <location evidence="1">Cell membrane</location>
        <topology evidence="1">Multi-pass membrane protein</topology>
    </subcellularLocation>
</comment>
<organism evidence="13 14">
    <name type="scientific">Paenarthrobacter aurescens (strain TC1)</name>
    <dbReference type="NCBI Taxonomy" id="290340"/>
    <lineage>
        <taxon>Bacteria</taxon>
        <taxon>Bacillati</taxon>
        <taxon>Actinomycetota</taxon>
        <taxon>Actinomycetes</taxon>
        <taxon>Micrococcales</taxon>
        <taxon>Micrococcaceae</taxon>
        <taxon>Paenarthrobacter</taxon>
    </lineage>
</organism>
<keyword evidence="2" id="KW-0813">Transport</keyword>
<feature type="transmembrane region" description="Helical" evidence="12">
    <location>
        <begin position="250"/>
        <end position="271"/>
    </location>
</feature>
<feature type="compositionally biased region" description="Low complexity" evidence="11">
    <location>
        <begin position="443"/>
        <end position="459"/>
    </location>
</feature>
<feature type="region of interest" description="Disordered" evidence="11">
    <location>
        <begin position="1"/>
        <end position="30"/>
    </location>
</feature>
<sequence>MRQDLHAVRGPHHRRSPHRRSHPGNPHALHDSREGIANMSALRESLGFLTSRLRQVGIFVALILIVILFQVLTDGILLQPQNVTNLVVQNSYILILAIGMVMVIIAGHIDLSVGSIAGFIGAVAGVMIVHWGWAWWLAIPACLLVGALVGAWQGYWIAYVGIPAFIVTLAGMLIFRGLTLITLKNQQITPFPNELRALGGGFLPDISGGTSVLEWLTVILGVGGTAAILFQAIKERRVRRKFNLENEPMAWFAVKNGFIAVLMLIITFLLASYRGTPIVLIVLAVLVIVYSALMNNSIFGRHTYAIGGNLHAAELSGIKTKKVTFRLFVNMGVLAALAGLVFTARLNSAQPAGGTGFELDSIAAAFIGGAAVQGGIGTVAGAMIGGLIMGVLNNGMSILGLGTDYQQLIKGLVLLLAVGFDIFNKNRTGSGGGSSVGRRFKWKTTPPATETSTPAKPEPVVVDAK</sequence>
<feature type="transmembrane region" description="Helical" evidence="12">
    <location>
        <begin position="362"/>
        <end position="392"/>
    </location>
</feature>
<dbReference type="STRING" id="290340.AAur_0533"/>
<feature type="transmembrane region" description="Helical" evidence="12">
    <location>
        <begin position="90"/>
        <end position="109"/>
    </location>
</feature>
<name>A1R279_PAEAT</name>
<dbReference type="CDD" id="cd06579">
    <property type="entry name" value="TM_PBP1_transp_AraH_like"/>
    <property type="match status" value="1"/>
</dbReference>
<dbReference type="eggNOG" id="COG4214">
    <property type="taxonomic scope" value="Bacteria"/>
</dbReference>
<dbReference type="PANTHER" id="PTHR32196">
    <property type="entry name" value="ABC TRANSPORTER PERMEASE PROTEIN YPHD-RELATED-RELATED"/>
    <property type="match status" value="1"/>
</dbReference>
<dbReference type="EMBL" id="CP000474">
    <property type="protein sequence ID" value="ABM06916.1"/>
    <property type="molecule type" value="Genomic_DNA"/>
</dbReference>
<keyword evidence="3" id="KW-1003">Cell membrane</keyword>
<dbReference type="HOGENOM" id="CLU_028880_2_0_11"/>
<evidence type="ECO:0000256" key="1">
    <source>
        <dbReference type="ARBA" id="ARBA00004651"/>
    </source>
</evidence>
<feature type="transmembrane region" description="Helical" evidence="12">
    <location>
        <begin position="115"/>
        <end position="148"/>
    </location>
</feature>
<gene>
    <name evidence="13" type="ordered locus">AAur_0533</name>
</gene>
<evidence type="ECO:0000256" key="7">
    <source>
        <dbReference type="ARBA" id="ARBA00022989"/>
    </source>
</evidence>
<feature type="transmembrane region" description="Helical" evidence="12">
    <location>
        <begin position="212"/>
        <end position="230"/>
    </location>
</feature>
<evidence type="ECO:0000256" key="10">
    <source>
        <dbReference type="ARBA" id="ARBA00035686"/>
    </source>
</evidence>
<evidence type="ECO:0000256" key="5">
    <source>
        <dbReference type="ARBA" id="ARBA00022597"/>
    </source>
</evidence>
<feature type="transmembrane region" description="Helical" evidence="12">
    <location>
        <begin position="155"/>
        <end position="175"/>
    </location>
</feature>
<evidence type="ECO:0000256" key="12">
    <source>
        <dbReference type="SAM" id="Phobius"/>
    </source>
</evidence>
<keyword evidence="14" id="KW-1185">Reference proteome</keyword>
<evidence type="ECO:0000256" key="6">
    <source>
        <dbReference type="ARBA" id="ARBA00022692"/>
    </source>
</evidence>
<dbReference type="PANTHER" id="PTHR32196:SF32">
    <property type="entry name" value="XYLOSE TRANSPORT SYSTEM PERMEASE PROTEIN XYLH"/>
    <property type="match status" value="1"/>
</dbReference>
<keyword evidence="7 12" id="KW-1133">Transmembrane helix</keyword>
<reference evidence="13 14" key="1">
    <citation type="journal article" date="2006" name="PLoS Genet.">
        <title>Secrets of soil survival revealed by the genome sequence of Arthrobacter aurescens TC1.</title>
        <authorList>
            <person name="Mongodin E.F."/>
            <person name="Shapir N."/>
            <person name="Daugherty S.C."/>
            <person name="DeBoy R.T."/>
            <person name="Emerson J.B."/>
            <person name="Shvartzbeyn A."/>
            <person name="Radune D."/>
            <person name="Vamathevan J."/>
            <person name="Riggs F."/>
            <person name="Grinberg V."/>
            <person name="Khouri H."/>
            <person name="Wackett L.P."/>
            <person name="Nelson K.E."/>
            <person name="Sadowsky M.J."/>
        </authorList>
    </citation>
    <scope>NUCLEOTIDE SEQUENCE [LARGE SCALE GENOMIC DNA]</scope>
    <source>
        <strain evidence="13 14">TC1</strain>
    </source>
</reference>
<feature type="transmembrane region" description="Helical" evidence="12">
    <location>
        <begin position="277"/>
        <end position="293"/>
    </location>
</feature>
<evidence type="ECO:0000256" key="8">
    <source>
        <dbReference type="ARBA" id="ARBA00023136"/>
    </source>
</evidence>
<keyword evidence="6 12" id="KW-0812">Transmembrane</keyword>
<feature type="region of interest" description="Disordered" evidence="11">
    <location>
        <begin position="430"/>
        <end position="465"/>
    </location>
</feature>
<evidence type="ECO:0000256" key="11">
    <source>
        <dbReference type="SAM" id="MobiDB-lite"/>
    </source>
</evidence>
<dbReference type="GO" id="GO:0005886">
    <property type="term" value="C:plasma membrane"/>
    <property type="evidence" value="ECO:0007669"/>
    <property type="project" value="UniProtKB-SubCell"/>
</dbReference>
<evidence type="ECO:0000313" key="13">
    <source>
        <dbReference type="EMBL" id="ABM06916.1"/>
    </source>
</evidence>
<accession>A1R279</accession>
<dbReference type="InterPro" id="IPR001851">
    <property type="entry name" value="ABC_transp_permease"/>
</dbReference>
<protein>
    <recommendedName>
        <fullName evidence="10">Xylose transport system permease protein XylH</fullName>
    </recommendedName>
</protein>
<keyword evidence="4" id="KW-0997">Cell inner membrane</keyword>
<evidence type="ECO:0000313" key="14">
    <source>
        <dbReference type="Proteomes" id="UP000000637"/>
    </source>
</evidence>